<evidence type="ECO:0000313" key="7">
    <source>
        <dbReference type="EMBL" id="QKN88884.1"/>
    </source>
</evidence>
<dbReference type="EMBL" id="MT138049">
    <property type="protein sequence ID" value="QKN88858.1"/>
    <property type="molecule type" value="Genomic_DNA"/>
</dbReference>
<reference evidence="2" key="1">
    <citation type="submission" date="2020-01" db="EMBL/GenBank/DDBJ databases">
        <title>Novel CRESS-DNA virus.</title>
        <authorList>
            <person name="Liu Q."/>
            <person name="Shan T."/>
            <person name="Yang S."/>
            <person name="Zhang W."/>
        </authorList>
    </citation>
    <scope>NUCLEOTIDE SEQUENCE</scope>
    <source>
        <strain evidence="4">Fla05cir3</strain>
        <strain evidence="3">Fla06cir4</strain>
        <strain evidence="2">Fla07cir5</strain>
    </source>
</reference>
<evidence type="ECO:0000313" key="4">
    <source>
        <dbReference type="EMBL" id="QJI53662.1"/>
    </source>
</evidence>
<dbReference type="EMBL" id="MN928952">
    <property type="protein sequence ID" value="QJI53662.1"/>
    <property type="molecule type" value="Genomic_DNA"/>
</dbReference>
<evidence type="ECO:0000313" key="5">
    <source>
        <dbReference type="EMBL" id="QKN88858.1"/>
    </source>
</evidence>
<accession>A0A6M3YU95</accession>
<proteinExistence type="predicted"/>
<dbReference type="EMBL" id="MN928954">
    <property type="protein sequence ID" value="QJI53656.1"/>
    <property type="molecule type" value="Genomic_DNA"/>
</dbReference>
<dbReference type="EMBL" id="MT138053">
    <property type="protein sequence ID" value="QKN88865.1"/>
    <property type="molecule type" value="Genomic_DNA"/>
</dbReference>
<feature type="region of interest" description="Disordered" evidence="1">
    <location>
        <begin position="1"/>
        <end position="20"/>
    </location>
</feature>
<dbReference type="EMBL" id="MN928953">
    <property type="protein sequence ID" value="QJI53659.1"/>
    <property type="molecule type" value="Genomic_DNA"/>
</dbReference>
<reference evidence="5" key="2">
    <citation type="submission" date="2020-01" db="EMBL/GenBank/DDBJ databases">
        <title>Viral genomes from wild and zoo birds in China.</title>
        <authorList>
            <person name="Yao Y."/>
            <person name="Shan T."/>
            <person name="Yang S."/>
            <person name="Zhang W."/>
        </authorList>
    </citation>
    <scope>NUCLEOTIDE SEQUENCE</scope>
    <source>
        <strain evidence="5">Zftfla01cir1</strain>
        <strain evidence="6">Zftfla02cir2</strain>
        <strain evidence="7">Zftfla03cir2</strain>
    </source>
</reference>
<evidence type="ECO:0000256" key="1">
    <source>
        <dbReference type="SAM" id="MobiDB-lite"/>
    </source>
</evidence>
<dbReference type="EMBL" id="MT138062">
    <property type="protein sequence ID" value="QKN88884.1"/>
    <property type="molecule type" value="Genomic_DNA"/>
</dbReference>
<organism evidence="2">
    <name type="scientific">Cressdnaviricota sp</name>
    <dbReference type="NCBI Taxonomy" id="2748378"/>
    <lineage>
        <taxon>Viruses</taxon>
        <taxon>Monodnaviria</taxon>
        <taxon>Shotokuvirae</taxon>
        <taxon>Cressdnaviricota</taxon>
    </lineage>
</organism>
<evidence type="ECO:0000313" key="2">
    <source>
        <dbReference type="EMBL" id="QJI53656.1"/>
    </source>
</evidence>
<dbReference type="Gene3D" id="2.60.120.20">
    <property type="match status" value="1"/>
</dbReference>
<evidence type="ECO:0000313" key="3">
    <source>
        <dbReference type="EMBL" id="QJI53659.1"/>
    </source>
</evidence>
<dbReference type="InterPro" id="IPR029053">
    <property type="entry name" value="Viral_coat"/>
</dbReference>
<name>A0A6M3YU95_9VIRU</name>
<protein>
    <submittedName>
        <fullName evidence="2">Capsid protein</fullName>
    </submittedName>
</protein>
<evidence type="ECO:0000313" key="6">
    <source>
        <dbReference type="EMBL" id="QKN88865.1"/>
    </source>
</evidence>
<sequence>MPMTTRGKGRGRPTMSKASPLAALVRTKKRKAPKVKASKALTQAITKVVKGKMETKLAIAPPMEYAGQTTLAAFVPFTCAVTAPSEFYMLIPPVAQGVGDYQRIGNTILPQSLTTKVNCCVTSRQESTVSIYAHFYFLTHKSLKDWKQTSSIVASSLLDNGDGTNVGFDGTSYHAMLPINKTEFNVIAHKKILLQKGANNPNVAYAPTETNATDTFKYFASFSQKIPLPKKLQYLVAGDARPTNSFPFMVCGFTATDQQGTTILSAQQLRVQAQSHLYYKDA</sequence>